<dbReference type="InterPro" id="IPR043265">
    <property type="entry name" value="OCAT2"/>
</dbReference>
<comment type="caution">
    <text evidence="2">The sequence shown here is derived from an EMBL/GenBank/DDBJ whole genome shotgun (WGS) entry which is preliminary data.</text>
</comment>
<dbReference type="Proteomes" id="UP001214576">
    <property type="component" value="Unassembled WGS sequence"/>
</dbReference>
<proteinExistence type="predicted"/>
<accession>A0AAD4U112</accession>
<dbReference type="InterPro" id="IPR037655">
    <property type="entry name" value="POU2AF2"/>
</dbReference>
<dbReference type="PANTHER" id="PTHR36689">
    <property type="entry name" value="COLORECTAL CANCER-ASSOCIATED PROTEIN 2"/>
    <property type="match status" value="1"/>
</dbReference>
<keyword evidence="3" id="KW-1185">Reference proteome</keyword>
<dbReference type="PANTHER" id="PTHR36689:SF1">
    <property type="entry name" value="POU CLASS 2 HOMEOBOX ASSOCIATING FACTOR 3"/>
    <property type="match status" value="1"/>
</dbReference>
<sequence length="449" mass="48441">MKSVPLETQASTMKWATESIVMSIQANYLEKKSGQGGQGQTQKQSTAVVESSPVMSGYYGVRRAFLSDPDFHNTKQFANDACTSSAAKPFACESSAGQGHAALLDPYFPEPYGDHRPTALTPNSGTLFSASPLPPLLPPPFPSDPAHFVLRDSWEQTVPEGLSQPDPVPADALQSLAPSTSSLSQLESGGALLHAESLQLQHPATTSASADHDVGSPQRTDMLWGSELGGAQTSLIVVKRVDPVQGEKQPVGLYFEPEPIPSTPNYFQPREFSSCVSCEESPGFLDQIFDSYLQPETHPDPSLSSMQSTPHYFPDSFQAAPFCFNQSLTPESPSDSSTLSGSLDYNYCPAQLPSYAAESHTALPQLDTRNCGHPSGDYTYAHPPAHAQYDSFSPASICCCASCEAERLDAFRASDCFSYPSTDYVNFAPSAAASSDFYKREANWDICYS</sequence>
<evidence type="ECO:0000313" key="2">
    <source>
        <dbReference type="EMBL" id="KAI4537827.1"/>
    </source>
</evidence>
<gene>
    <name evidence="2" type="ORF">MG293_012690</name>
</gene>
<name>A0AAD4U112_OVIAM</name>
<feature type="region of interest" description="Disordered" evidence="1">
    <location>
        <begin position="158"/>
        <end position="187"/>
    </location>
</feature>
<evidence type="ECO:0008006" key="4">
    <source>
        <dbReference type="Google" id="ProtNLM"/>
    </source>
</evidence>
<dbReference type="AlphaFoldDB" id="A0AAD4U112"/>
<dbReference type="EMBL" id="JAKZEL010000014">
    <property type="protein sequence ID" value="KAI4537827.1"/>
    <property type="molecule type" value="Genomic_DNA"/>
</dbReference>
<reference evidence="2" key="1">
    <citation type="submission" date="2022-03" db="EMBL/GenBank/DDBJ databases">
        <title>Genomic analyses of argali, domestic sheep and their hybrids provide insights into chromosomal evolution, heterosis and genetic basis of agronomic traits.</title>
        <authorList>
            <person name="Li M."/>
        </authorList>
    </citation>
    <scope>NUCLEOTIDE SEQUENCE</scope>
    <source>
        <strain evidence="2">CAU-MHL-2022a</strain>
        <tissue evidence="2">Skin</tissue>
    </source>
</reference>
<feature type="compositionally biased region" description="Polar residues" evidence="1">
    <location>
        <begin position="176"/>
        <end position="187"/>
    </location>
</feature>
<dbReference type="Pfam" id="PF17721">
    <property type="entry name" value="POU2AF2"/>
    <property type="match status" value="1"/>
</dbReference>
<evidence type="ECO:0000256" key="1">
    <source>
        <dbReference type="SAM" id="MobiDB-lite"/>
    </source>
</evidence>
<protein>
    <recommendedName>
        <fullName evidence="4">Colorectal cancer associated 2</fullName>
    </recommendedName>
</protein>
<organism evidence="2 3">
    <name type="scientific">Ovis ammon polii</name>
    <dbReference type="NCBI Taxonomy" id="230172"/>
    <lineage>
        <taxon>Eukaryota</taxon>
        <taxon>Metazoa</taxon>
        <taxon>Chordata</taxon>
        <taxon>Craniata</taxon>
        <taxon>Vertebrata</taxon>
        <taxon>Euteleostomi</taxon>
        <taxon>Mammalia</taxon>
        <taxon>Eutheria</taxon>
        <taxon>Laurasiatheria</taxon>
        <taxon>Artiodactyla</taxon>
        <taxon>Ruminantia</taxon>
        <taxon>Pecora</taxon>
        <taxon>Bovidae</taxon>
        <taxon>Caprinae</taxon>
        <taxon>Ovis</taxon>
    </lineage>
</organism>
<evidence type="ECO:0000313" key="3">
    <source>
        <dbReference type="Proteomes" id="UP001214576"/>
    </source>
</evidence>